<feature type="domain" description="DUF6697" evidence="2">
    <location>
        <begin position="261"/>
        <end position="506"/>
    </location>
</feature>
<feature type="compositionally biased region" description="Polar residues" evidence="1">
    <location>
        <begin position="153"/>
        <end position="162"/>
    </location>
</feature>
<name>A0A4Q4MUP4_9PLEO</name>
<reference evidence="4" key="1">
    <citation type="journal article" date="2019" name="bioRxiv">
        <title>Genomics, evolutionary history and diagnostics of the Alternaria alternata species group including apple and Asian pear pathotypes.</title>
        <authorList>
            <person name="Armitage A.D."/>
            <person name="Cockerton H.M."/>
            <person name="Sreenivasaprasad S."/>
            <person name="Woodhall J.W."/>
            <person name="Lane C.R."/>
            <person name="Harrison R.J."/>
            <person name="Clarkson J.P."/>
        </authorList>
    </citation>
    <scope>NUCLEOTIDE SEQUENCE [LARGE SCALE GENOMIC DNA]</scope>
    <source>
        <strain evidence="4">FERA 1082</strain>
    </source>
</reference>
<dbReference type="AlphaFoldDB" id="A0A4Q4MUP4"/>
<gene>
    <name evidence="3" type="ORF">AA0114_g1250</name>
</gene>
<organism evidence="3 4">
    <name type="scientific">Alternaria tenuissima</name>
    <dbReference type="NCBI Taxonomy" id="119927"/>
    <lineage>
        <taxon>Eukaryota</taxon>
        <taxon>Fungi</taxon>
        <taxon>Dikarya</taxon>
        <taxon>Ascomycota</taxon>
        <taxon>Pezizomycotina</taxon>
        <taxon>Dothideomycetes</taxon>
        <taxon>Pleosporomycetidae</taxon>
        <taxon>Pleosporales</taxon>
        <taxon>Pleosporineae</taxon>
        <taxon>Pleosporaceae</taxon>
        <taxon>Alternaria</taxon>
        <taxon>Alternaria sect. Alternaria</taxon>
        <taxon>Alternaria alternata complex</taxon>
    </lineage>
</organism>
<protein>
    <recommendedName>
        <fullName evidence="2">DUF6697 domain-containing protein</fullName>
    </recommendedName>
</protein>
<dbReference type="Pfam" id="PF20411">
    <property type="entry name" value="DUF6697"/>
    <property type="match status" value="1"/>
</dbReference>
<dbReference type="InterPro" id="IPR046520">
    <property type="entry name" value="DUF6697"/>
</dbReference>
<feature type="region of interest" description="Disordered" evidence="1">
    <location>
        <begin position="135"/>
        <end position="197"/>
    </location>
</feature>
<proteinExistence type="predicted"/>
<evidence type="ECO:0000313" key="4">
    <source>
        <dbReference type="Proteomes" id="UP000292402"/>
    </source>
</evidence>
<accession>A0A4Q4MUP4</accession>
<dbReference type="EMBL" id="PDXA01000003">
    <property type="protein sequence ID" value="RYN60112.1"/>
    <property type="molecule type" value="Genomic_DNA"/>
</dbReference>
<sequence>MSDRDPVLHGPYSPQYMMNPTANNFAPTRPQQNGTASQVSSPSSSYLEARVLNLEEGHASLLEDVNGLRELYHGLSFSVDKLNKGGWPVHVGPFQEVDAKTSHQDAIQLRAELESLKDEVHGSVDGSADVQKANGMASSKMKGSTPPHLRAASVTSGGTVKSSLPPHLRGKKAEPSNDGSTKEQIAARNPKNRVTSNVQTDIAVKQIPMPAPTPPVSPKTVVQDQAMSLERISLNRAWKPYHLTTLDAFSGPILPGNTIVTFHPDFLANILGGSSWSPGLRFVKGKGPCILKNRTYYQLDPQNEPYLPEAPGDHGAKLTAFFNKAPEEEFADLLDDDSNSYENVPMFVLVGKRYMYYGNYSQTRWSDKLDYDTMTARVPQHVKNYWAEELTSTTREEWVTEELKKHFFRKPEYEGRLSAGPDHETTIDSHAEMELTEKMTKDVRKYVEQLREWEREANMKTAMIKKQSILKAFDASDMDEEPALRLWWEYLECVDWRKDFYDLLVTLQGRNPGSYLQ</sequence>
<evidence type="ECO:0000313" key="3">
    <source>
        <dbReference type="EMBL" id="RYN60112.1"/>
    </source>
</evidence>
<comment type="caution">
    <text evidence="3">The sequence shown here is derived from an EMBL/GenBank/DDBJ whole genome shotgun (WGS) entry which is preliminary data.</text>
</comment>
<dbReference type="Proteomes" id="UP000292402">
    <property type="component" value="Unassembled WGS sequence"/>
</dbReference>
<feature type="compositionally biased region" description="Polar residues" evidence="1">
    <location>
        <begin position="16"/>
        <end position="42"/>
    </location>
</feature>
<evidence type="ECO:0000259" key="2">
    <source>
        <dbReference type="Pfam" id="PF20411"/>
    </source>
</evidence>
<feature type="region of interest" description="Disordered" evidence="1">
    <location>
        <begin position="1"/>
        <end position="42"/>
    </location>
</feature>
<evidence type="ECO:0000256" key="1">
    <source>
        <dbReference type="SAM" id="MobiDB-lite"/>
    </source>
</evidence>